<dbReference type="Proteomes" id="UP000018208">
    <property type="component" value="Unassembled WGS sequence"/>
</dbReference>
<reference evidence="1 2" key="1">
    <citation type="journal article" date="2014" name="PLoS Genet.">
        <title>The Genome of Spironucleus salmonicida Highlights a Fish Pathogen Adapted to Fluctuating Environments.</title>
        <authorList>
            <person name="Xu F."/>
            <person name="Jerlstrom-Hultqvist J."/>
            <person name="Einarsson E."/>
            <person name="Astvaldsson A."/>
            <person name="Svard S.G."/>
            <person name="Andersson J.O."/>
        </authorList>
    </citation>
    <scope>NUCLEOTIDE SEQUENCE</scope>
    <source>
        <strain evidence="2">ATCC 50377</strain>
    </source>
</reference>
<dbReference type="VEuPathDB" id="GiardiaDB:SS50377_23390"/>
<reference evidence="2" key="2">
    <citation type="submission" date="2020-12" db="EMBL/GenBank/DDBJ databases">
        <title>New Spironucleus salmonicida genome in near-complete chromosomes.</title>
        <authorList>
            <person name="Xu F."/>
            <person name="Kurt Z."/>
            <person name="Jimenez-Gonzalez A."/>
            <person name="Astvaldsson A."/>
            <person name="Andersson J.O."/>
            <person name="Svard S.G."/>
        </authorList>
    </citation>
    <scope>NUCLEOTIDE SEQUENCE</scope>
    <source>
        <strain evidence="2">ATCC 50377</strain>
    </source>
</reference>
<dbReference type="AlphaFoldDB" id="V6LU84"/>
<protein>
    <submittedName>
        <fullName evidence="1">Uncharacterized protein</fullName>
    </submittedName>
</protein>
<name>V6LU84_9EUKA</name>
<evidence type="ECO:0000313" key="3">
    <source>
        <dbReference type="Proteomes" id="UP000018208"/>
    </source>
</evidence>
<evidence type="ECO:0000313" key="1">
    <source>
        <dbReference type="EMBL" id="EST47261.1"/>
    </source>
</evidence>
<accession>V6LU84</accession>
<dbReference type="EMBL" id="AUWU02000003">
    <property type="protein sequence ID" value="KAH0575750.1"/>
    <property type="molecule type" value="Genomic_DNA"/>
</dbReference>
<gene>
    <name evidence="1" type="ORF">SS50377_12771</name>
    <name evidence="2" type="ORF">SS50377_23390</name>
</gene>
<proteinExistence type="predicted"/>
<keyword evidence="3" id="KW-1185">Reference proteome</keyword>
<evidence type="ECO:0000313" key="2">
    <source>
        <dbReference type="EMBL" id="KAH0575750.1"/>
    </source>
</evidence>
<dbReference type="EMBL" id="KI546046">
    <property type="protein sequence ID" value="EST47261.1"/>
    <property type="molecule type" value="Genomic_DNA"/>
</dbReference>
<organism evidence="1">
    <name type="scientific">Spironucleus salmonicida</name>
    <dbReference type="NCBI Taxonomy" id="348837"/>
    <lineage>
        <taxon>Eukaryota</taxon>
        <taxon>Metamonada</taxon>
        <taxon>Diplomonadida</taxon>
        <taxon>Hexamitidae</taxon>
        <taxon>Hexamitinae</taxon>
        <taxon>Spironucleus</taxon>
    </lineage>
</organism>
<sequence length="456" mass="53546">MQLEPNQRFYYIQLLKDQQQLIEIGHDLLNVNCYNFLKVSTQLLVRLDTLHLQQLFTYYLLNFDPQLDSHHRCINLSRFIFKIAQQLQIENYVFLGVQCPSQVSHFVQKAFNFKNLDMILKSIFVVQQLQQIPQSLDYTAIVSFYYTQSVIQRPESSDNLDDFIPDIPNFSYDAENINAILPFSISPSLTEPAIQNQNIVAYFFHYLKSIIQLEISDELNRKFILYLFTVKIYPTLTFFSQFLKPCPGLKKIVKIALYKDGFSLRRKSAVAQKVFSLIYTQKEIENFYDQTSIQMVNIAAQYTPYQDITQNLDQYWVRRCAFAGALATNQDIQQDVFTDKNIQLEFIFIPTKITGTVAKLIILKHTKISVQYIDKVNIFLLNCCNEQITQWEQWQLVILGCQCLVFQNPIIKYEQLRALIKLDRQKWFDKAIYKLWGLSQQSLESMNSNQSIITSQ</sequence>